<dbReference type="Proteomes" id="UP000669060">
    <property type="component" value="Unassembled WGS sequence"/>
</dbReference>
<sequence>MQCRAEIAVQVIRDEVECQRRADWPSINPGVGMIRMAYALGLLGDLQEIVLTRSLIEAVRDRRNELRHQRHLTLIQGCEP</sequence>
<protein>
    <submittedName>
        <fullName evidence="1">Uncharacterized protein</fullName>
    </submittedName>
</protein>
<evidence type="ECO:0000313" key="2">
    <source>
        <dbReference type="Proteomes" id="UP000669060"/>
    </source>
</evidence>
<name>A0ABS3TKH2_9PSED</name>
<proteinExistence type="predicted"/>
<accession>A0ABS3TKH2</accession>
<gene>
    <name evidence="1" type="ORF">JFY56_02855</name>
</gene>
<evidence type="ECO:0000313" key="1">
    <source>
        <dbReference type="EMBL" id="MBO3274157.1"/>
    </source>
</evidence>
<dbReference type="EMBL" id="JAELYA010000001">
    <property type="protein sequence ID" value="MBO3274157.1"/>
    <property type="molecule type" value="Genomic_DNA"/>
</dbReference>
<reference evidence="1 2" key="1">
    <citation type="submission" date="2020-12" db="EMBL/GenBank/DDBJ databases">
        <title>Pseudomonas schmalbachii sp. nov. isolated from millipede gut.</title>
        <authorList>
            <person name="Shelomi M."/>
        </authorList>
    </citation>
    <scope>NUCLEOTIDE SEQUENCE [LARGE SCALE GENOMIC DNA]</scope>
    <source>
        <strain evidence="1 2">Milli4</strain>
    </source>
</reference>
<organism evidence="1 2">
    <name type="scientific">Pseudomonas schmalbachii</name>
    <dbReference type="NCBI Taxonomy" id="2816993"/>
    <lineage>
        <taxon>Bacteria</taxon>
        <taxon>Pseudomonadati</taxon>
        <taxon>Pseudomonadota</taxon>
        <taxon>Gammaproteobacteria</taxon>
        <taxon>Pseudomonadales</taxon>
        <taxon>Pseudomonadaceae</taxon>
        <taxon>Pseudomonas</taxon>
    </lineage>
</organism>
<dbReference type="RefSeq" id="WP_208311955.1">
    <property type="nucleotide sequence ID" value="NZ_JAELYA010000001.1"/>
</dbReference>
<keyword evidence="2" id="KW-1185">Reference proteome</keyword>
<comment type="caution">
    <text evidence="1">The sequence shown here is derived from an EMBL/GenBank/DDBJ whole genome shotgun (WGS) entry which is preliminary data.</text>
</comment>